<evidence type="ECO:0000256" key="1">
    <source>
        <dbReference type="SAM" id="SignalP"/>
    </source>
</evidence>
<feature type="domain" description="Apple" evidence="2">
    <location>
        <begin position="304"/>
        <end position="350"/>
    </location>
</feature>
<reference evidence="3" key="1">
    <citation type="journal article" date="2020" name="Stud. Mycol.">
        <title>101 Dothideomycetes genomes: a test case for predicting lifestyles and emergence of pathogens.</title>
        <authorList>
            <person name="Haridas S."/>
            <person name="Albert R."/>
            <person name="Binder M."/>
            <person name="Bloem J."/>
            <person name="Labutti K."/>
            <person name="Salamov A."/>
            <person name="Andreopoulos B."/>
            <person name="Baker S."/>
            <person name="Barry K."/>
            <person name="Bills G."/>
            <person name="Bluhm B."/>
            <person name="Cannon C."/>
            <person name="Castanera R."/>
            <person name="Culley D."/>
            <person name="Daum C."/>
            <person name="Ezra D."/>
            <person name="Gonzalez J."/>
            <person name="Henrissat B."/>
            <person name="Kuo A."/>
            <person name="Liang C."/>
            <person name="Lipzen A."/>
            <person name="Lutzoni F."/>
            <person name="Magnuson J."/>
            <person name="Mondo S."/>
            <person name="Nolan M."/>
            <person name="Ohm R."/>
            <person name="Pangilinan J."/>
            <person name="Park H.-J."/>
            <person name="Ramirez L."/>
            <person name="Alfaro M."/>
            <person name="Sun H."/>
            <person name="Tritt A."/>
            <person name="Yoshinaga Y."/>
            <person name="Zwiers L.-H."/>
            <person name="Turgeon B."/>
            <person name="Goodwin S."/>
            <person name="Spatafora J."/>
            <person name="Crous P."/>
            <person name="Grigoriev I."/>
        </authorList>
    </citation>
    <scope>NUCLEOTIDE SEQUENCE</scope>
    <source>
        <strain evidence="3">SCOH1-5</strain>
    </source>
</reference>
<keyword evidence="4" id="KW-1185">Reference proteome</keyword>
<dbReference type="InterPro" id="IPR003609">
    <property type="entry name" value="Pan_app"/>
</dbReference>
<dbReference type="SUPFAM" id="SSF57414">
    <property type="entry name" value="Hairpin loop containing domain-like"/>
    <property type="match status" value="1"/>
</dbReference>
<accession>A0A6A6F9P1</accession>
<keyword evidence="1" id="KW-0732">Signal</keyword>
<evidence type="ECO:0000313" key="3">
    <source>
        <dbReference type="EMBL" id="KAF2210116.1"/>
    </source>
</evidence>
<sequence length="396" mass="42643">MRNIFDLALALPILVASAAAQSMICRTTMGTVSVRRVSTVTTTSYYGRRPTQVLVNQRTITSYQGIVSTSVVTRESTETVEDPTQTETATVSSTAYDVQTISNTITNTVPTTTTRTETSTSTTIVPTAAGFAAISDTINRGPVARREPQHPHGLFERQSKNVGVNQARFPKNVGCTRWLPKTQTYTTYTNLPAQTNIMQYFSATTTSTSIIPVTETIFPEVVTETETQVSTMTVQSTTTLFTTSMTTLEAVATQVLNGPTFYDACKDGSRNFFGPNVKGANDPFDDYYIVNILNNGPNVGNSGNIVSLNGINTKEQCCSRCQASPICESFAYRRGSATCFLLSHADNTCSAQNQPVMLLTKAGSDNGAEGYTVGNGKCGFSYSSNSQGALFAVNPR</sequence>
<dbReference type="Gene3D" id="3.50.4.10">
    <property type="entry name" value="Hepatocyte Growth Factor"/>
    <property type="match status" value="1"/>
</dbReference>
<dbReference type="Pfam" id="PF00024">
    <property type="entry name" value="PAN_1"/>
    <property type="match status" value="1"/>
</dbReference>
<evidence type="ECO:0000313" key="4">
    <source>
        <dbReference type="Proteomes" id="UP000799539"/>
    </source>
</evidence>
<organism evidence="3 4">
    <name type="scientific">Cercospora zeae-maydis SCOH1-5</name>
    <dbReference type="NCBI Taxonomy" id="717836"/>
    <lineage>
        <taxon>Eukaryota</taxon>
        <taxon>Fungi</taxon>
        <taxon>Dikarya</taxon>
        <taxon>Ascomycota</taxon>
        <taxon>Pezizomycotina</taxon>
        <taxon>Dothideomycetes</taxon>
        <taxon>Dothideomycetidae</taxon>
        <taxon>Mycosphaerellales</taxon>
        <taxon>Mycosphaerellaceae</taxon>
        <taxon>Cercospora</taxon>
    </lineage>
</organism>
<name>A0A6A6F9P1_9PEZI</name>
<proteinExistence type="predicted"/>
<dbReference type="EMBL" id="ML992683">
    <property type="protein sequence ID" value="KAF2210116.1"/>
    <property type="molecule type" value="Genomic_DNA"/>
</dbReference>
<feature type="signal peptide" evidence="1">
    <location>
        <begin position="1"/>
        <end position="20"/>
    </location>
</feature>
<protein>
    <recommendedName>
        <fullName evidence="2">Apple domain-containing protein</fullName>
    </recommendedName>
</protein>
<gene>
    <name evidence="3" type="ORF">CERZMDRAFT_99808</name>
</gene>
<evidence type="ECO:0000259" key="2">
    <source>
        <dbReference type="Pfam" id="PF00024"/>
    </source>
</evidence>
<dbReference type="OrthoDB" id="4899074at2759"/>
<feature type="chain" id="PRO_5025559268" description="Apple domain-containing protein" evidence="1">
    <location>
        <begin position="21"/>
        <end position="396"/>
    </location>
</feature>
<dbReference type="AlphaFoldDB" id="A0A6A6F9P1"/>
<dbReference type="Proteomes" id="UP000799539">
    <property type="component" value="Unassembled WGS sequence"/>
</dbReference>